<evidence type="ECO:0000259" key="5">
    <source>
        <dbReference type="PROSITE" id="PS01031"/>
    </source>
</evidence>
<evidence type="ECO:0000256" key="3">
    <source>
        <dbReference type="RuleBase" id="RU003616"/>
    </source>
</evidence>
<feature type="compositionally biased region" description="Basic and acidic residues" evidence="4">
    <location>
        <begin position="10"/>
        <end position="22"/>
    </location>
</feature>
<keyword evidence="7" id="KW-1185">Reference proteome</keyword>
<dbReference type="OrthoDB" id="9808910at2"/>
<dbReference type="PROSITE" id="PS01031">
    <property type="entry name" value="SHSP"/>
    <property type="match status" value="1"/>
</dbReference>
<dbReference type="InterPro" id="IPR044587">
    <property type="entry name" value="HSP21-like"/>
</dbReference>
<dbReference type="PANTHER" id="PTHR46733">
    <property type="entry name" value="26.5 KDA HEAT SHOCK PROTEIN, MITOCHONDRIAL"/>
    <property type="match status" value="1"/>
</dbReference>
<evidence type="ECO:0000256" key="2">
    <source>
        <dbReference type="PROSITE-ProRule" id="PRU00285"/>
    </source>
</evidence>
<evidence type="ECO:0000313" key="6">
    <source>
        <dbReference type="EMBL" id="SHF22273.1"/>
    </source>
</evidence>
<dbReference type="Gene3D" id="2.60.40.790">
    <property type="match status" value="1"/>
</dbReference>
<reference evidence="6 7" key="1">
    <citation type="submission" date="2016-11" db="EMBL/GenBank/DDBJ databases">
        <authorList>
            <person name="Varghese N."/>
            <person name="Submissions S."/>
        </authorList>
    </citation>
    <scope>NUCLEOTIDE SEQUENCE [LARGE SCALE GENOMIC DNA]</scope>
    <source>
        <strain evidence="6 7">DSM 29341</strain>
    </source>
</reference>
<dbReference type="GO" id="GO:0009408">
    <property type="term" value="P:response to heat"/>
    <property type="evidence" value="ECO:0007669"/>
    <property type="project" value="InterPro"/>
</dbReference>
<gene>
    <name evidence="6" type="ORF">SAMN05444279_12211</name>
</gene>
<name>A0A1M4ZW60_9RHOB</name>
<dbReference type="InterPro" id="IPR008978">
    <property type="entry name" value="HSP20-like_chaperone"/>
</dbReference>
<dbReference type="EMBL" id="FQVK01000022">
    <property type="protein sequence ID" value="SHF22273.1"/>
    <property type="molecule type" value="Genomic_DNA"/>
</dbReference>
<evidence type="ECO:0000256" key="1">
    <source>
        <dbReference type="ARBA" id="ARBA00023016"/>
    </source>
</evidence>
<dbReference type="InterPro" id="IPR002068">
    <property type="entry name" value="A-crystallin/Hsp20_dom"/>
</dbReference>
<dbReference type="AlphaFoldDB" id="A0A1M4ZW60"/>
<keyword evidence="1 6" id="KW-0346">Stress response</keyword>
<dbReference type="RefSeq" id="WP_149776760.1">
    <property type="nucleotide sequence ID" value="NZ_FQVK01000022.1"/>
</dbReference>
<accession>A0A1M4ZW60</accession>
<evidence type="ECO:0000256" key="4">
    <source>
        <dbReference type="SAM" id="MobiDB-lite"/>
    </source>
</evidence>
<dbReference type="Pfam" id="PF00011">
    <property type="entry name" value="HSP20"/>
    <property type="match status" value="1"/>
</dbReference>
<proteinExistence type="inferred from homology"/>
<organism evidence="6 7">
    <name type="scientific">Ruegeria intermedia</name>
    <dbReference type="NCBI Taxonomy" id="996115"/>
    <lineage>
        <taxon>Bacteria</taxon>
        <taxon>Pseudomonadati</taxon>
        <taxon>Pseudomonadota</taxon>
        <taxon>Alphaproteobacteria</taxon>
        <taxon>Rhodobacterales</taxon>
        <taxon>Roseobacteraceae</taxon>
        <taxon>Ruegeria</taxon>
    </lineage>
</organism>
<feature type="domain" description="SHSP" evidence="5">
    <location>
        <begin position="49"/>
        <end position="163"/>
    </location>
</feature>
<comment type="similarity">
    <text evidence="2 3">Belongs to the small heat shock protein (HSP20) family.</text>
</comment>
<feature type="region of interest" description="Disordered" evidence="4">
    <location>
        <begin position="1"/>
        <end position="26"/>
    </location>
</feature>
<sequence length="163" mass="18410">MQIKDLIPWARKDHAPEPKGDENNPIATLQRDMNRVFENFWSRVGDLDWPWGGGDARSDVVETEDAVEVSVELPGMEMKDIEVSVTDDMLTIKGEKKVERQEEKKGYYLSERSYGGIYRTIPLPPGVDGEKAEASFKNGVLTIKLPQTPEAQAKVKRIEVKHA</sequence>
<dbReference type="SUPFAM" id="SSF49764">
    <property type="entry name" value="HSP20-like chaperones"/>
    <property type="match status" value="1"/>
</dbReference>
<dbReference type="PANTHER" id="PTHR46733:SF4">
    <property type="entry name" value="HEAT SHOCK PROTEIN 21, CHLOROPLASTIC"/>
    <property type="match status" value="1"/>
</dbReference>
<evidence type="ECO:0000313" key="7">
    <source>
        <dbReference type="Proteomes" id="UP000325134"/>
    </source>
</evidence>
<protein>
    <submittedName>
        <fullName evidence="6">Heat shock protein Hsp20</fullName>
    </submittedName>
</protein>
<dbReference type="Proteomes" id="UP000325134">
    <property type="component" value="Unassembled WGS sequence"/>
</dbReference>
<dbReference type="CDD" id="cd06464">
    <property type="entry name" value="ACD_sHsps-like"/>
    <property type="match status" value="1"/>
</dbReference>